<dbReference type="AlphaFoldDB" id="A0AAN5DDM4"/>
<feature type="non-terminal residue" evidence="1">
    <location>
        <position position="1"/>
    </location>
</feature>
<evidence type="ECO:0000313" key="2">
    <source>
        <dbReference type="Proteomes" id="UP001328107"/>
    </source>
</evidence>
<dbReference type="EMBL" id="BTRK01000006">
    <property type="protein sequence ID" value="GMR59949.1"/>
    <property type="molecule type" value="Genomic_DNA"/>
</dbReference>
<proteinExistence type="predicted"/>
<reference evidence="2" key="1">
    <citation type="submission" date="2022-10" db="EMBL/GenBank/DDBJ databases">
        <title>Genome assembly of Pristionchus species.</title>
        <authorList>
            <person name="Yoshida K."/>
            <person name="Sommer R.J."/>
        </authorList>
    </citation>
    <scope>NUCLEOTIDE SEQUENCE [LARGE SCALE GENOMIC DNA]</scope>
    <source>
        <strain evidence="2">RS5460</strain>
    </source>
</reference>
<evidence type="ECO:0000313" key="1">
    <source>
        <dbReference type="EMBL" id="GMR59949.1"/>
    </source>
</evidence>
<gene>
    <name evidence="1" type="ORF">PMAYCL1PPCAC_30144</name>
</gene>
<protein>
    <submittedName>
        <fullName evidence="1">Uncharacterized protein</fullName>
    </submittedName>
</protein>
<keyword evidence="2" id="KW-1185">Reference proteome</keyword>
<dbReference type="Proteomes" id="UP001328107">
    <property type="component" value="Unassembled WGS sequence"/>
</dbReference>
<comment type="caution">
    <text evidence="1">The sequence shown here is derived from an EMBL/GenBank/DDBJ whole genome shotgun (WGS) entry which is preliminary data.</text>
</comment>
<feature type="non-terminal residue" evidence="1">
    <location>
        <position position="113"/>
    </location>
</feature>
<accession>A0AAN5DDM4</accession>
<name>A0AAN5DDM4_9BILA</name>
<organism evidence="1 2">
    <name type="scientific">Pristionchus mayeri</name>
    <dbReference type="NCBI Taxonomy" id="1317129"/>
    <lineage>
        <taxon>Eukaryota</taxon>
        <taxon>Metazoa</taxon>
        <taxon>Ecdysozoa</taxon>
        <taxon>Nematoda</taxon>
        <taxon>Chromadorea</taxon>
        <taxon>Rhabditida</taxon>
        <taxon>Rhabditina</taxon>
        <taxon>Diplogasteromorpha</taxon>
        <taxon>Diplogasteroidea</taxon>
        <taxon>Neodiplogasteridae</taxon>
        <taxon>Pristionchus</taxon>
    </lineage>
</organism>
<sequence length="113" mass="12657">FLPSMEGPSALSQCTDEQLELIRLLKDTHITQDALMEALDAIEFGVSRMDLNLDSYPASIPSPSLHSSLAQIHTSPDIVQRNRELVEFMTLGDKKCMGDIRIFIEKHKITTVT</sequence>